<accession>T2JG69</accession>
<reference evidence="1 2" key="1">
    <citation type="submission" date="2013-01" db="EMBL/GenBank/DDBJ databases">
        <authorList>
            <person name="Bench S."/>
        </authorList>
    </citation>
    <scope>NUCLEOTIDE SEQUENCE [LARGE SCALE GENOMIC DNA]</scope>
    <source>
        <strain evidence="1 2">WH 0401</strain>
    </source>
</reference>
<evidence type="ECO:0000313" key="1">
    <source>
        <dbReference type="EMBL" id="CCQ64116.1"/>
    </source>
</evidence>
<dbReference type="EMBL" id="CAQM01000822">
    <property type="protein sequence ID" value="CCQ64116.1"/>
    <property type="molecule type" value="Genomic_DNA"/>
</dbReference>
<reference evidence="1 2" key="2">
    <citation type="submission" date="2013-09" db="EMBL/GenBank/DDBJ databases">
        <title>Whole genome comparison of six Crocosphaera watsonii strains with differing phenotypes.</title>
        <authorList>
            <person name="Bench S.R."/>
            <person name="Heller P."/>
            <person name="Frank I."/>
            <person name="Arciniega M."/>
            <person name="Shilova I.N."/>
            <person name="Zehr J.P."/>
        </authorList>
    </citation>
    <scope>NUCLEOTIDE SEQUENCE [LARGE SCALE GENOMIC DNA]</scope>
    <source>
        <strain evidence="1 2">WH 0401</strain>
    </source>
</reference>
<name>T2JG69_CROWT</name>
<organism evidence="1 2">
    <name type="scientific">Crocosphaera watsonii WH 0401</name>
    <dbReference type="NCBI Taxonomy" id="555881"/>
    <lineage>
        <taxon>Bacteria</taxon>
        <taxon>Bacillati</taxon>
        <taxon>Cyanobacteriota</taxon>
        <taxon>Cyanophyceae</taxon>
        <taxon>Oscillatoriophycideae</taxon>
        <taxon>Chroococcales</taxon>
        <taxon>Aphanothecaceae</taxon>
        <taxon>Crocosphaera</taxon>
    </lineage>
</organism>
<comment type="caution">
    <text evidence="1">The sequence shown here is derived from an EMBL/GenBank/DDBJ whole genome shotgun (WGS) entry which is preliminary data.</text>
</comment>
<proteinExistence type="predicted"/>
<sequence length="46" mass="5581">MIFFLINDNATKKNFDILTEEKNYENRKITEEAIKGVWKEYVQIRS</sequence>
<dbReference type="Proteomes" id="UP000018198">
    <property type="component" value="Unassembled WGS sequence"/>
</dbReference>
<gene>
    <name evidence="1" type="ORF">CWATWH0401_4050</name>
</gene>
<dbReference type="AlphaFoldDB" id="T2JG69"/>
<protein>
    <submittedName>
        <fullName evidence="1">Uncharacterized protein</fullName>
    </submittedName>
</protein>
<evidence type="ECO:0000313" key="2">
    <source>
        <dbReference type="Proteomes" id="UP000018198"/>
    </source>
</evidence>